<evidence type="ECO:0000313" key="2">
    <source>
        <dbReference type="EMBL" id="RKO69666.1"/>
    </source>
</evidence>
<dbReference type="Proteomes" id="UP000282423">
    <property type="component" value="Unassembled WGS sequence"/>
</dbReference>
<dbReference type="RefSeq" id="WP_121126114.1">
    <property type="nucleotide sequence ID" value="NZ_RBWS01000017.1"/>
</dbReference>
<accession>A0A420VTH9</accession>
<organism evidence="2 3">
    <name type="scientific">Sphingobacterium puteale</name>
    <dbReference type="NCBI Taxonomy" id="2420510"/>
    <lineage>
        <taxon>Bacteria</taxon>
        <taxon>Pseudomonadati</taxon>
        <taxon>Bacteroidota</taxon>
        <taxon>Sphingobacteriia</taxon>
        <taxon>Sphingobacteriales</taxon>
        <taxon>Sphingobacteriaceae</taxon>
        <taxon>Sphingobacterium</taxon>
    </lineage>
</organism>
<gene>
    <name evidence="2" type="ORF">D7322_20570</name>
</gene>
<reference evidence="2 3" key="1">
    <citation type="submission" date="2018-10" db="EMBL/GenBank/DDBJ databases">
        <title>Sphingobacterium sp. M05W1-28.</title>
        <authorList>
            <person name="Cai H."/>
        </authorList>
    </citation>
    <scope>NUCLEOTIDE SEQUENCE [LARGE SCALE GENOMIC DNA]</scope>
    <source>
        <strain evidence="2 3">M05W1-28</strain>
    </source>
</reference>
<sequence length="106" mass="11937">MNKIQSAHKQYQGILIVAFTVISQVGPEDFPADIPERPEEELPENDPNDKPEINQDDLDSEEELDLDEGEEIPELDEQEIDEEANDAEGVPLEPRNPPSDLNETTI</sequence>
<evidence type="ECO:0000256" key="1">
    <source>
        <dbReference type="SAM" id="MobiDB-lite"/>
    </source>
</evidence>
<dbReference type="AlphaFoldDB" id="A0A420VTH9"/>
<comment type="caution">
    <text evidence="2">The sequence shown here is derived from an EMBL/GenBank/DDBJ whole genome shotgun (WGS) entry which is preliminary data.</text>
</comment>
<dbReference type="OrthoDB" id="714442at2"/>
<feature type="compositionally biased region" description="Acidic residues" evidence="1">
    <location>
        <begin position="54"/>
        <end position="86"/>
    </location>
</feature>
<keyword evidence="3" id="KW-1185">Reference proteome</keyword>
<proteinExistence type="predicted"/>
<evidence type="ECO:0000313" key="3">
    <source>
        <dbReference type="Proteomes" id="UP000282423"/>
    </source>
</evidence>
<name>A0A420VTH9_9SPHI</name>
<protein>
    <submittedName>
        <fullName evidence="2">Uncharacterized protein</fullName>
    </submittedName>
</protein>
<dbReference type="EMBL" id="RBWS01000017">
    <property type="protein sequence ID" value="RKO69666.1"/>
    <property type="molecule type" value="Genomic_DNA"/>
</dbReference>
<feature type="region of interest" description="Disordered" evidence="1">
    <location>
        <begin position="27"/>
        <end position="106"/>
    </location>
</feature>